<dbReference type="InterPro" id="IPR011335">
    <property type="entry name" value="Restrct_endonuc-II-like"/>
</dbReference>
<dbReference type="InterPro" id="IPR011856">
    <property type="entry name" value="tRNA_endonuc-like_dom_sf"/>
</dbReference>
<keyword evidence="2" id="KW-0540">Nuclease</keyword>
<dbReference type="RefSeq" id="WP_158092206.1">
    <property type="nucleotide sequence ID" value="NZ_AP018920.1"/>
</dbReference>
<evidence type="ECO:0000259" key="1">
    <source>
        <dbReference type="Pfam" id="PF04471"/>
    </source>
</evidence>
<keyword evidence="2" id="KW-0378">Hydrolase</keyword>
<dbReference type="Gene3D" id="3.40.1350.10">
    <property type="match status" value="1"/>
</dbReference>
<sequence length="195" mass="21271">MPGLPDPAIAADDHPDHWPAFTLTPAQYEQAVAEIAKTMSPDIADWQVQHLDPVEGYDGTYVIDVTVRFRLAGLDFLVLFECKRHSSAVKREHVQVLLTKMQSTGAQKGVIVAASGFQSGALRYAQAHGIACVRLVDDAWTYLSRAPDKGSEPQPTGTYVSYVVTPDADDYNVVMLSERSAVGRDLLLRTAPTAD</sequence>
<dbReference type="OrthoDB" id="8455814at2"/>
<dbReference type="InterPro" id="IPR007560">
    <property type="entry name" value="Restrct_endonuc_IV_Mrr"/>
</dbReference>
<dbReference type="GO" id="GO:0004519">
    <property type="term" value="F:endonuclease activity"/>
    <property type="evidence" value="ECO:0007669"/>
    <property type="project" value="UniProtKB-KW"/>
</dbReference>
<keyword evidence="3" id="KW-1185">Reference proteome</keyword>
<dbReference type="GO" id="GO:0003677">
    <property type="term" value="F:DNA binding"/>
    <property type="evidence" value="ECO:0007669"/>
    <property type="project" value="InterPro"/>
</dbReference>
<dbReference type="Pfam" id="PF04471">
    <property type="entry name" value="Mrr_cat"/>
    <property type="match status" value="1"/>
</dbReference>
<name>A0A1Y2MVW8_PSEAH</name>
<dbReference type="SUPFAM" id="SSF52980">
    <property type="entry name" value="Restriction endonuclease-like"/>
    <property type="match status" value="1"/>
</dbReference>
<dbReference type="EMBL" id="MIGB01000018">
    <property type="protein sequence ID" value="OSY39330.1"/>
    <property type="molecule type" value="Genomic_DNA"/>
</dbReference>
<evidence type="ECO:0000313" key="2">
    <source>
        <dbReference type="EMBL" id="OSY39330.1"/>
    </source>
</evidence>
<dbReference type="Proteomes" id="UP000194360">
    <property type="component" value="Unassembled WGS sequence"/>
</dbReference>
<keyword evidence="2" id="KW-0255">Endonuclease</keyword>
<reference evidence="2 3" key="1">
    <citation type="submission" date="2016-09" db="EMBL/GenBank/DDBJ databases">
        <title>Pseudonocardia autotrophica DSM535, a candidate organism with high potential of specific P450 cytochromes.</title>
        <authorList>
            <person name="Grumaz C."/>
            <person name="Vainshtein Y."/>
            <person name="Kirstahler P."/>
            <person name="Sohn K."/>
        </authorList>
    </citation>
    <scope>NUCLEOTIDE SEQUENCE [LARGE SCALE GENOMIC DNA]</scope>
    <source>
        <strain evidence="2 3">DSM 535</strain>
    </source>
</reference>
<dbReference type="AlphaFoldDB" id="A0A1Y2MVW8"/>
<accession>A0A1Y2MVW8</accession>
<evidence type="ECO:0000313" key="3">
    <source>
        <dbReference type="Proteomes" id="UP000194360"/>
    </source>
</evidence>
<protein>
    <submittedName>
        <fullName evidence="2">Restriction endonuclease</fullName>
    </submittedName>
</protein>
<dbReference type="GO" id="GO:0009307">
    <property type="term" value="P:DNA restriction-modification system"/>
    <property type="evidence" value="ECO:0007669"/>
    <property type="project" value="InterPro"/>
</dbReference>
<feature type="domain" description="Restriction endonuclease type IV Mrr" evidence="1">
    <location>
        <begin position="23"/>
        <end position="137"/>
    </location>
</feature>
<organism evidence="2 3">
    <name type="scientific">Pseudonocardia autotrophica</name>
    <name type="common">Amycolata autotrophica</name>
    <name type="synonym">Nocardia autotrophica</name>
    <dbReference type="NCBI Taxonomy" id="2074"/>
    <lineage>
        <taxon>Bacteria</taxon>
        <taxon>Bacillati</taxon>
        <taxon>Actinomycetota</taxon>
        <taxon>Actinomycetes</taxon>
        <taxon>Pseudonocardiales</taxon>
        <taxon>Pseudonocardiaceae</taxon>
        <taxon>Pseudonocardia</taxon>
    </lineage>
</organism>
<comment type="caution">
    <text evidence="2">The sequence shown here is derived from an EMBL/GenBank/DDBJ whole genome shotgun (WGS) entry which is preliminary data.</text>
</comment>
<gene>
    <name evidence="2" type="ORF">BG845_03604</name>
</gene>
<proteinExistence type="predicted"/>